<evidence type="ECO:0000313" key="9">
    <source>
        <dbReference type="Proteomes" id="UP000749559"/>
    </source>
</evidence>
<keyword evidence="9" id="KW-1185">Reference proteome</keyword>
<dbReference type="SUPFAM" id="SSF81321">
    <property type="entry name" value="Family A G protein-coupled receptor-like"/>
    <property type="match status" value="1"/>
</dbReference>
<keyword evidence="6" id="KW-0675">Receptor</keyword>
<dbReference type="PROSITE" id="PS50262">
    <property type="entry name" value="G_PROTEIN_RECEP_F1_2"/>
    <property type="match status" value="1"/>
</dbReference>
<protein>
    <submittedName>
        <fullName evidence="8">Uncharacterized protein</fullName>
    </submittedName>
</protein>
<name>A0A8J1UBG5_OWEFU</name>
<keyword evidence="3" id="KW-1133">Transmembrane helix</keyword>
<organism evidence="8 9">
    <name type="scientific">Owenia fusiformis</name>
    <name type="common">Polychaete worm</name>
    <dbReference type="NCBI Taxonomy" id="6347"/>
    <lineage>
        <taxon>Eukaryota</taxon>
        <taxon>Metazoa</taxon>
        <taxon>Spiralia</taxon>
        <taxon>Lophotrochozoa</taxon>
        <taxon>Annelida</taxon>
        <taxon>Polychaeta</taxon>
        <taxon>Sedentaria</taxon>
        <taxon>Canalipalpata</taxon>
        <taxon>Sabellida</taxon>
        <taxon>Oweniida</taxon>
        <taxon>Oweniidae</taxon>
        <taxon>Owenia</taxon>
    </lineage>
</organism>
<comment type="subcellular location">
    <subcellularLocation>
        <location evidence="1">Membrane</location>
        <topology evidence="1">Multi-pass membrane protein</topology>
    </subcellularLocation>
</comment>
<evidence type="ECO:0000256" key="6">
    <source>
        <dbReference type="ARBA" id="ARBA00023170"/>
    </source>
</evidence>
<dbReference type="Proteomes" id="UP000749559">
    <property type="component" value="Unassembled WGS sequence"/>
</dbReference>
<keyword evidence="4" id="KW-0297">G-protein coupled receptor</keyword>
<evidence type="ECO:0000256" key="1">
    <source>
        <dbReference type="ARBA" id="ARBA00004141"/>
    </source>
</evidence>
<dbReference type="AlphaFoldDB" id="A0A8J1UBG5"/>
<dbReference type="PRINTS" id="PR00237">
    <property type="entry name" value="GPCRRHODOPSN"/>
</dbReference>
<dbReference type="PANTHER" id="PTHR45695:SF9">
    <property type="entry name" value="LEUCOKININ RECEPTOR"/>
    <property type="match status" value="1"/>
</dbReference>
<dbReference type="GO" id="GO:0005886">
    <property type="term" value="C:plasma membrane"/>
    <property type="evidence" value="ECO:0007669"/>
    <property type="project" value="TreeGrafter"/>
</dbReference>
<evidence type="ECO:0000256" key="7">
    <source>
        <dbReference type="ARBA" id="ARBA00023224"/>
    </source>
</evidence>
<reference evidence="8" key="1">
    <citation type="submission" date="2022-03" db="EMBL/GenBank/DDBJ databases">
        <authorList>
            <person name="Martin C."/>
        </authorList>
    </citation>
    <scope>NUCLEOTIDE SEQUENCE</scope>
</reference>
<evidence type="ECO:0000256" key="3">
    <source>
        <dbReference type="ARBA" id="ARBA00022989"/>
    </source>
</evidence>
<accession>A0A8J1UBG5</accession>
<evidence type="ECO:0000256" key="4">
    <source>
        <dbReference type="ARBA" id="ARBA00023040"/>
    </source>
</evidence>
<gene>
    <name evidence="8" type="ORF">OFUS_LOCUS20197</name>
</gene>
<comment type="caution">
    <text evidence="8">The sequence shown here is derived from an EMBL/GenBank/DDBJ whole genome shotgun (WGS) entry which is preliminary data.</text>
</comment>
<keyword evidence="2" id="KW-0812">Transmembrane</keyword>
<keyword evidence="5" id="KW-0472">Membrane</keyword>
<dbReference type="Gene3D" id="1.20.1070.10">
    <property type="entry name" value="Rhodopsin 7-helix transmembrane proteins"/>
    <property type="match status" value="1"/>
</dbReference>
<keyword evidence="7" id="KW-0807">Transducer</keyword>
<dbReference type="GO" id="GO:0004930">
    <property type="term" value="F:G protein-coupled receptor activity"/>
    <property type="evidence" value="ECO:0007669"/>
    <property type="project" value="UniProtKB-KW"/>
</dbReference>
<evidence type="ECO:0000256" key="2">
    <source>
        <dbReference type="ARBA" id="ARBA00022692"/>
    </source>
</evidence>
<dbReference type="CDD" id="cd00637">
    <property type="entry name" value="7tm_classA_rhodopsin-like"/>
    <property type="match status" value="1"/>
</dbReference>
<evidence type="ECO:0000256" key="5">
    <source>
        <dbReference type="ARBA" id="ARBA00023136"/>
    </source>
</evidence>
<sequence length="447" mass="49623">MALNISNCLTTYNGSSVESTNVFSEFIIILQILGAIILIIGLVLNFLFLLTIISSGHLRNIPNIFLINLCASNLVYIGAIIVGYAIIGGMTGMSVSLCHLIGSFSVLYNASYCLTLVAVGVYHYRKVYNLEKRKTRTILCLYGTTWMCVCLIIVISLVTNSTSLYTLCNILCLMHSNGNICECSIVSSNQAHVQAFDLLFIFSLFALLCTYSLLIWTLKKSTSKAGYGNQVRPSICSSISTNNSTLELSGAIANVHEQGTRTEQKRMITDRKHSRVSKYSVEDMDASKMTVQSRSSTSTKDYFHNIDDLTTIAYQNDNHKVTQTTPNQLGHVGKNPKPGTIGHSNVAIQIHIKTVKRGLMLVVLYKVCSLPSMILSLSNVTTSNLQQNESLIYIWLCAFVFDGLNVIFCPLLYFILDKTVRKSFFKLFSKCRIDDAAICQILPHVDQ</sequence>
<dbReference type="InterPro" id="IPR000276">
    <property type="entry name" value="GPCR_Rhodpsn"/>
</dbReference>
<dbReference type="PANTHER" id="PTHR45695">
    <property type="entry name" value="LEUCOKININ RECEPTOR-RELATED"/>
    <property type="match status" value="1"/>
</dbReference>
<evidence type="ECO:0000313" key="8">
    <source>
        <dbReference type="EMBL" id="CAH1795692.1"/>
    </source>
</evidence>
<dbReference type="Pfam" id="PF00001">
    <property type="entry name" value="7tm_1"/>
    <property type="match status" value="1"/>
</dbReference>
<dbReference type="EMBL" id="CAIIXF020000009">
    <property type="protein sequence ID" value="CAH1795692.1"/>
    <property type="molecule type" value="Genomic_DNA"/>
</dbReference>
<proteinExistence type="predicted"/>
<dbReference type="InterPro" id="IPR017452">
    <property type="entry name" value="GPCR_Rhodpsn_7TM"/>
</dbReference>